<dbReference type="AlphaFoldDB" id="A0A9K3KJ92"/>
<evidence type="ECO:0000313" key="2">
    <source>
        <dbReference type="EMBL" id="KAG7344762.1"/>
    </source>
</evidence>
<feature type="coiled-coil region" evidence="1">
    <location>
        <begin position="1"/>
        <end position="32"/>
    </location>
</feature>
<organism evidence="2 3">
    <name type="scientific">Nitzschia inconspicua</name>
    <dbReference type="NCBI Taxonomy" id="303405"/>
    <lineage>
        <taxon>Eukaryota</taxon>
        <taxon>Sar</taxon>
        <taxon>Stramenopiles</taxon>
        <taxon>Ochrophyta</taxon>
        <taxon>Bacillariophyta</taxon>
        <taxon>Bacillariophyceae</taxon>
        <taxon>Bacillariophycidae</taxon>
        <taxon>Bacillariales</taxon>
        <taxon>Bacillariaceae</taxon>
        <taxon>Nitzschia</taxon>
    </lineage>
</organism>
<accession>A0A9K3KJ92</accession>
<evidence type="ECO:0008006" key="4">
    <source>
        <dbReference type="Google" id="ProtNLM"/>
    </source>
</evidence>
<reference evidence="2" key="2">
    <citation type="submission" date="2021-04" db="EMBL/GenBank/DDBJ databases">
        <authorList>
            <person name="Podell S."/>
        </authorList>
    </citation>
    <scope>NUCLEOTIDE SEQUENCE</scope>
    <source>
        <strain evidence="2">Hildebrandi</strain>
    </source>
</reference>
<reference evidence="2" key="1">
    <citation type="journal article" date="2021" name="Sci. Rep.">
        <title>Diploid genomic architecture of Nitzschia inconspicua, an elite biomass production diatom.</title>
        <authorList>
            <person name="Oliver A."/>
            <person name="Podell S."/>
            <person name="Pinowska A."/>
            <person name="Traller J.C."/>
            <person name="Smith S.R."/>
            <person name="McClure R."/>
            <person name="Beliaev A."/>
            <person name="Bohutskyi P."/>
            <person name="Hill E.A."/>
            <person name="Rabines A."/>
            <person name="Zheng H."/>
            <person name="Allen L.Z."/>
            <person name="Kuo A."/>
            <person name="Grigoriev I.V."/>
            <person name="Allen A.E."/>
            <person name="Hazlebeck D."/>
            <person name="Allen E.E."/>
        </authorList>
    </citation>
    <scope>NUCLEOTIDE SEQUENCE</scope>
    <source>
        <strain evidence="2">Hildebrandi</strain>
    </source>
</reference>
<gene>
    <name evidence="2" type="ORF">IV203_032293</name>
</gene>
<proteinExistence type="predicted"/>
<dbReference type="EMBL" id="JAGRRH010000022">
    <property type="protein sequence ID" value="KAG7344762.1"/>
    <property type="molecule type" value="Genomic_DNA"/>
</dbReference>
<sequence>MDEVQAKIDKQKEEEEERRQLLNQQKRQLLVSNVSEAAYDSESLETFRSCQVAEGACLGGYVSHKMFIEFVKAAHLMTNGDELRNEQVKTLKRTMDKVKSDMDTQYRPILSQRVPNSLFPVKYSGDGALFGSLAAEMLQFAVTELQQSQIDVGLIPKTCPCLFVSHQLIVSSTADQDSMDILESETTRPSKSKQQPVEFRVDILCWFNHRLPEMVSCCLASGLYCHYYLYEFFQHQANADMHASNIQILHQKPCLCIDIAGCYDVSSWVISVHALVKREFHGCWERPLWERSLLYRGSGMSAFVPVAAGLLAALANYPETTQDFGTRLGLVVGMVDGKAFKAYDDDSRDVTPNIDLIREFVDETAQLWTSEENDKLAIVEMCYHKSKWSGGANVISFISILEQLQKLHGKGLVHGDIRLMNLLSTGHIIDFDLVGLEHYPEGLFQIELDGRRHPEVYEAIVCERAHLLKPTKEHDTYSMAQVMKLFQVKVEVEEGQWWEEAIVKVENGNLDAAIKMLRNHESDVAHLIEDLLL</sequence>
<evidence type="ECO:0000313" key="3">
    <source>
        <dbReference type="Proteomes" id="UP000693970"/>
    </source>
</evidence>
<protein>
    <recommendedName>
        <fullName evidence="4">Protein kinase domain-containing protein</fullName>
    </recommendedName>
</protein>
<keyword evidence="3" id="KW-1185">Reference proteome</keyword>
<evidence type="ECO:0000256" key="1">
    <source>
        <dbReference type="SAM" id="Coils"/>
    </source>
</evidence>
<comment type="caution">
    <text evidence="2">The sequence shown here is derived from an EMBL/GenBank/DDBJ whole genome shotgun (WGS) entry which is preliminary data.</text>
</comment>
<dbReference type="Proteomes" id="UP000693970">
    <property type="component" value="Unassembled WGS sequence"/>
</dbReference>
<name>A0A9K3KJ92_9STRA</name>
<keyword evidence="1" id="KW-0175">Coiled coil</keyword>